<keyword evidence="7" id="KW-0966">Cell projection</keyword>
<evidence type="ECO:0000259" key="5">
    <source>
        <dbReference type="Pfam" id="PF00669"/>
    </source>
</evidence>
<dbReference type="RefSeq" id="WP_091764628.1">
    <property type="nucleotide sequence ID" value="NZ_FNBT01000002.1"/>
</dbReference>
<keyword evidence="7" id="KW-0282">Flagellum</keyword>
<dbReference type="Pfam" id="PF00700">
    <property type="entry name" value="Flagellin_C"/>
    <property type="match status" value="1"/>
</dbReference>
<dbReference type="GO" id="GO:0009288">
    <property type="term" value="C:bacterial-type flagellum"/>
    <property type="evidence" value="ECO:0007669"/>
    <property type="project" value="UniProtKB-SubCell"/>
</dbReference>
<dbReference type="PRINTS" id="PR00207">
    <property type="entry name" value="FLAGELLIN"/>
</dbReference>
<protein>
    <recommendedName>
        <fullName evidence="2 4">Flagellin</fullName>
    </recommendedName>
</protein>
<dbReference type="STRING" id="1550231.SAMN05660662_1571"/>
<dbReference type="SUPFAM" id="SSF64518">
    <property type="entry name" value="Phase 1 flagellin"/>
    <property type="match status" value="1"/>
</dbReference>
<dbReference type="GO" id="GO:0005576">
    <property type="term" value="C:extracellular region"/>
    <property type="evidence" value="ECO:0007669"/>
    <property type="project" value="UniProtKB-SubCell"/>
</dbReference>
<comment type="subcellular location">
    <subcellularLocation>
        <location evidence="4">Secreted</location>
    </subcellularLocation>
    <subcellularLocation>
        <location evidence="4">Bacterial flagellum</location>
    </subcellularLocation>
</comment>
<evidence type="ECO:0000313" key="8">
    <source>
        <dbReference type="Proteomes" id="UP000199406"/>
    </source>
</evidence>
<evidence type="ECO:0000256" key="4">
    <source>
        <dbReference type="RuleBase" id="RU362073"/>
    </source>
</evidence>
<dbReference type="Gene3D" id="6.10.10.10">
    <property type="entry name" value="Flagellar export chaperone, C-terminal domain"/>
    <property type="match status" value="1"/>
</dbReference>
<sequence length="278" mass="29068">MGLSVNTNIAAMNSYRNLSNTDNQLSKSLEKLSSGYRINRAADDAAGLAISEGLRSQIGGLKVAIRNTQDGVSVVQTAEGALTETHAILQRMRDLAVQSANGSNDANSRSALNSEATALKDELTRIADKTTFNNVKLLDGTFSSQNFQVGYASGDTISVSIKGSAAGSGFSATQLGVSGVDLSSASGAAAAIGSIDTAIKTVSTSRADLGALQNRFEHTIKNLSVTQENLQASESRIRDTDMAQEMTNFSRNQILSQAGTSMLAQANQASQNILKLLG</sequence>
<evidence type="ECO:0000256" key="1">
    <source>
        <dbReference type="ARBA" id="ARBA00005709"/>
    </source>
</evidence>
<dbReference type="InterPro" id="IPR001029">
    <property type="entry name" value="Flagellin_N"/>
</dbReference>
<name>A0A1G7JKX6_9ACTN</name>
<evidence type="ECO:0000313" key="7">
    <source>
        <dbReference type="EMBL" id="SDF25543.1"/>
    </source>
</evidence>
<dbReference type="InterPro" id="IPR001492">
    <property type="entry name" value="Flagellin"/>
</dbReference>
<reference evidence="8" key="1">
    <citation type="submission" date="2016-10" db="EMBL/GenBank/DDBJ databases">
        <authorList>
            <person name="Varghese N."/>
            <person name="Submissions S."/>
        </authorList>
    </citation>
    <scope>NUCLEOTIDE SEQUENCE [LARGE SCALE GENOMIC DNA]</scope>
    <source>
        <strain evidence="8">DSM 44268</strain>
    </source>
</reference>
<dbReference type="InterPro" id="IPR042187">
    <property type="entry name" value="Flagellin_C_sub2"/>
</dbReference>
<dbReference type="Gene3D" id="1.20.1330.10">
    <property type="entry name" value="f41 fragment of flagellin, N-terminal domain"/>
    <property type="match status" value="2"/>
</dbReference>
<keyword evidence="3 4" id="KW-0975">Bacterial flagellum</keyword>
<comment type="function">
    <text evidence="4">Flagellin is the subunit protein which polymerizes to form the filaments of bacterial flagella.</text>
</comment>
<dbReference type="EMBL" id="FNBT01000002">
    <property type="protein sequence ID" value="SDF25543.1"/>
    <property type="molecule type" value="Genomic_DNA"/>
</dbReference>
<accession>A0A1G7JKX6</accession>
<feature type="domain" description="Flagellin N-terminal" evidence="5">
    <location>
        <begin position="5"/>
        <end position="142"/>
    </location>
</feature>
<dbReference type="InterPro" id="IPR046358">
    <property type="entry name" value="Flagellin_C"/>
</dbReference>
<dbReference type="Gene3D" id="2.170.280.10">
    <property type="entry name" value="f41 fragment of flagellin, middle domain"/>
    <property type="match status" value="1"/>
</dbReference>
<dbReference type="GO" id="GO:0005198">
    <property type="term" value="F:structural molecule activity"/>
    <property type="evidence" value="ECO:0007669"/>
    <property type="project" value="UniProtKB-UniRule"/>
</dbReference>
<comment type="similarity">
    <text evidence="1 4">Belongs to the bacterial flagellin family.</text>
</comment>
<evidence type="ECO:0000256" key="2">
    <source>
        <dbReference type="ARBA" id="ARBA00020110"/>
    </source>
</evidence>
<dbReference type="PANTHER" id="PTHR42792:SF2">
    <property type="entry name" value="FLAGELLIN"/>
    <property type="match status" value="1"/>
</dbReference>
<dbReference type="Pfam" id="PF00669">
    <property type="entry name" value="Flagellin_N"/>
    <property type="match status" value="1"/>
</dbReference>
<feature type="domain" description="Flagellin C-terminal" evidence="6">
    <location>
        <begin position="193"/>
        <end position="277"/>
    </location>
</feature>
<dbReference type="PANTHER" id="PTHR42792">
    <property type="entry name" value="FLAGELLIN"/>
    <property type="match status" value="1"/>
</dbReference>
<dbReference type="OrthoDB" id="9796789at2"/>
<proteinExistence type="inferred from homology"/>
<keyword evidence="4" id="KW-0964">Secreted</keyword>
<dbReference type="AlphaFoldDB" id="A0A1G7JKX6"/>
<evidence type="ECO:0000259" key="6">
    <source>
        <dbReference type="Pfam" id="PF00700"/>
    </source>
</evidence>
<keyword evidence="8" id="KW-1185">Reference proteome</keyword>
<evidence type="ECO:0000256" key="3">
    <source>
        <dbReference type="ARBA" id="ARBA00023143"/>
    </source>
</evidence>
<organism evidence="7 8">
    <name type="scientific">Blastococcus aurantiacus</name>
    <dbReference type="NCBI Taxonomy" id="1550231"/>
    <lineage>
        <taxon>Bacteria</taxon>
        <taxon>Bacillati</taxon>
        <taxon>Actinomycetota</taxon>
        <taxon>Actinomycetes</taxon>
        <taxon>Geodermatophilales</taxon>
        <taxon>Geodermatophilaceae</taxon>
        <taxon>Blastococcus</taxon>
    </lineage>
</organism>
<keyword evidence="7" id="KW-0969">Cilium</keyword>
<gene>
    <name evidence="7" type="ORF">SAMN05660662_1571</name>
</gene>
<dbReference type="Proteomes" id="UP000199406">
    <property type="component" value="Unassembled WGS sequence"/>
</dbReference>